<dbReference type="PANTHER" id="PTHR35344">
    <property type="entry name" value="GAS VESICLE STRUCTURAL PROTEIN 2-RELATED"/>
    <property type="match status" value="1"/>
</dbReference>
<feature type="region of interest" description="Disordered" evidence="4">
    <location>
        <begin position="70"/>
        <end position="117"/>
    </location>
</feature>
<keyword evidence="1" id="KW-0304">Gas vesicle</keyword>
<keyword evidence="6" id="KW-1185">Reference proteome</keyword>
<evidence type="ECO:0000313" key="5">
    <source>
        <dbReference type="EMBL" id="SFS49352.1"/>
    </source>
</evidence>
<dbReference type="InterPro" id="IPR050530">
    <property type="entry name" value="GvpA"/>
</dbReference>
<dbReference type="EMBL" id="FOZS01000001">
    <property type="protein sequence ID" value="SFS49352.1"/>
    <property type="molecule type" value="Genomic_DNA"/>
</dbReference>
<dbReference type="NCBIfam" id="NF046091">
    <property type="entry name" value="halo_gas_GvpM"/>
    <property type="match status" value="1"/>
</dbReference>
<dbReference type="AlphaFoldDB" id="A0A1I6QAC1"/>
<dbReference type="GO" id="GO:0005198">
    <property type="term" value="F:structural molecule activity"/>
    <property type="evidence" value="ECO:0007669"/>
    <property type="project" value="InterPro"/>
</dbReference>
<dbReference type="InterPro" id="IPR018493">
    <property type="entry name" value="GvpA-like_CS"/>
</dbReference>
<dbReference type="Pfam" id="PF00741">
    <property type="entry name" value="Gas_vesicle"/>
    <property type="match status" value="1"/>
</dbReference>
<evidence type="ECO:0000313" key="6">
    <source>
        <dbReference type="Proteomes" id="UP000199199"/>
    </source>
</evidence>
<gene>
    <name evidence="5" type="ORF">SAMN04488556_1116</name>
</gene>
<organism evidence="5 6">
    <name type="scientific">Halostagnicola kamekurae</name>
    <dbReference type="NCBI Taxonomy" id="619731"/>
    <lineage>
        <taxon>Archaea</taxon>
        <taxon>Methanobacteriati</taxon>
        <taxon>Methanobacteriota</taxon>
        <taxon>Stenosarchaea group</taxon>
        <taxon>Halobacteria</taxon>
        <taxon>Halobacteriales</taxon>
        <taxon>Natrialbaceae</taxon>
        <taxon>Halostagnicola</taxon>
    </lineage>
</organism>
<dbReference type="InterPro" id="IPR000638">
    <property type="entry name" value="Gas-vesicle_GvpA-like"/>
</dbReference>
<sequence length="117" mass="13082">MMPRKDDEVLVDLLDVILRDGVVLRVDVIVSVADIPLVGLKLTAVLAGMDTMTEYGLFEKWDAERRRSALTRRQYGDSRNRVSAGSNETNTTPRTDTTPGANDRNASSESDERNEKR</sequence>
<dbReference type="GO" id="GO:0012506">
    <property type="term" value="C:vesicle membrane"/>
    <property type="evidence" value="ECO:0007669"/>
    <property type="project" value="InterPro"/>
</dbReference>
<dbReference type="GO" id="GO:0031411">
    <property type="term" value="C:gas vesicle"/>
    <property type="evidence" value="ECO:0007669"/>
    <property type="project" value="UniProtKB-SubCell"/>
</dbReference>
<protein>
    <submittedName>
        <fullName evidence="5">Gas vesicle protein</fullName>
    </submittedName>
</protein>
<dbReference type="PANTHER" id="PTHR35344:SF4">
    <property type="entry name" value="GAS VESICLE PROTEIN A1"/>
    <property type="match status" value="1"/>
</dbReference>
<proteinExistence type="inferred from homology"/>
<accession>A0A1I6QAC1</accession>
<evidence type="ECO:0000256" key="3">
    <source>
        <dbReference type="ARBA" id="ARBA00035646"/>
    </source>
</evidence>
<name>A0A1I6QAC1_9EURY</name>
<evidence type="ECO:0000256" key="4">
    <source>
        <dbReference type="SAM" id="MobiDB-lite"/>
    </source>
</evidence>
<comment type="similarity">
    <text evidence="3">Belongs to the gas vesicle GvpA family.</text>
</comment>
<dbReference type="PROSITE" id="PS00234">
    <property type="entry name" value="GAS_VESICLE_A_1"/>
    <property type="match status" value="1"/>
</dbReference>
<feature type="compositionally biased region" description="Low complexity" evidence="4">
    <location>
        <begin position="89"/>
        <end position="98"/>
    </location>
</feature>
<dbReference type="Proteomes" id="UP000199199">
    <property type="component" value="Unassembled WGS sequence"/>
</dbReference>
<comment type="subcellular location">
    <subcellularLocation>
        <location evidence="2">Gas vesicle</location>
    </subcellularLocation>
</comment>
<reference evidence="6" key="1">
    <citation type="submission" date="2016-10" db="EMBL/GenBank/DDBJ databases">
        <authorList>
            <person name="Varghese N."/>
            <person name="Submissions S."/>
        </authorList>
    </citation>
    <scope>NUCLEOTIDE SEQUENCE [LARGE SCALE GENOMIC DNA]</scope>
    <source>
        <strain evidence="6">DSM 22427</strain>
    </source>
</reference>
<evidence type="ECO:0000256" key="1">
    <source>
        <dbReference type="ARBA" id="ARBA00022987"/>
    </source>
</evidence>
<evidence type="ECO:0000256" key="2">
    <source>
        <dbReference type="ARBA" id="ARBA00035108"/>
    </source>
</evidence>
<dbReference type="OrthoDB" id="131850at2157"/>
<dbReference type="RefSeq" id="WP_092902474.1">
    <property type="nucleotide sequence ID" value="NZ_FOZS01000001.1"/>
</dbReference>